<name>A0A9D2IMA1_9BACT</name>
<reference evidence="2" key="1">
    <citation type="journal article" date="2021" name="PeerJ">
        <title>Extensive microbial diversity within the chicken gut microbiome revealed by metagenomics and culture.</title>
        <authorList>
            <person name="Gilroy R."/>
            <person name="Ravi A."/>
            <person name="Getino M."/>
            <person name="Pursley I."/>
            <person name="Horton D.L."/>
            <person name="Alikhan N.F."/>
            <person name="Baker D."/>
            <person name="Gharbi K."/>
            <person name="Hall N."/>
            <person name="Watson M."/>
            <person name="Adriaenssens E.M."/>
            <person name="Foster-Nyarko E."/>
            <person name="Jarju S."/>
            <person name="Secka A."/>
            <person name="Antonio M."/>
            <person name="Oren A."/>
            <person name="Chaudhuri R.R."/>
            <person name="La Ragione R."/>
            <person name="Hildebrand F."/>
            <person name="Pallen M.J."/>
        </authorList>
    </citation>
    <scope>NUCLEOTIDE SEQUENCE</scope>
    <source>
        <strain evidence="2">ChiHjej11B10-19426</strain>
    </source>
</reference>
<dbReference type="EMBL" id="DXCC01000024">
    <property type="protein sequence ID" value="HIZ15630.1"/>
    <property type="molecule type" value="Genomic_DNA"/>
</dbReference>
<proteinExistence type="predicted"/>
<dbReference type="Proteomes" id="UP000824014">
    <property type="component" value="Unassembled WGS sequence"/>
</dbReference>
<evidence type="ECO:0000313" key="2">
    <source>
        <dbReference type="EMBL" id="HIZ15630.1"/>
    </source>
</evidence>
<accession>A0A9D2IMA1</accession>
<keyword evidence="1" id="KW-1133">Transmembrane helix</keyword>
<protein>
    <submittedName>
        <fullName evidence="2">Uncharacterized protein</fullName>
    </submittedName>
</protein>
<dbReference type="AlphaFoldDB" id="A0A9D2IMA1"/>
<sequence>MVNEAIETARGITDLGMLAVAAGFFLVLSGTMMLGLFRWFRKIIDNTLRENTACATDLRTRLDDIADGVGAIAEGLRPETRLRIRETAAIHFRCAVEQVCRVIKRVREENNIHNHEATACKIRTLLKNIHDERNRAFDSYTYKGRKLSDYTDEAWIERVAQVVEGEIYNEAGANNRRAYTNVRMAYDEIENDFMQRLDE</sequence>
<evidence type="ECO:0000313" key="3">
    <source>
        <dbReference type="Proteomes" id="UP000824014"/>
    </source>
</evidence>
<gene>
    <name evidence="2" type="ORF">H9816_06950</name>
</gene>
<keyword evidence="1" id="KW-0472">Membrane</keyword>
<comment type="caution">
    <text evidence="2">The sequence shown here is derived from an EMBL/GenBank/DDBJ whole genome shotgun (WGS) entry which is preliminary data.</text>
</comment>
<feature type="transmembrane region" description="Helical" evidence="1">
    <location>
        <begin position="15"/>
        <end position="40"/>
    </location>
</feature>
<evidence type="ECO:0000256" key="1">
    <source>
        <dbReference type="SAM" id="Phobius"/>
    </source>
</evidence>
<reference evidence="2" key="2">
    <citation type="submission" date="2021-04" db="EMBL/GenBank/DDBJ databases">
        <authorList>
            <person name="Gilroy R."/>
        </authorList>
    </citation>
    <scope>NUCLEOTIDE SEQUENCE</scope>
    <source>
        <strain evidence="2">ChiHjej11B10-19426</strain>
    </source>
</reference>
<keyword evidence="1" id="KW-0812">Transmembrane</keyword>
<organism evidence="2 3">
    <name type="scientific">Candidatus Tidjanibacter faecipullorum</name>
    <dbReference type="NCBI Taxonomy" id="2838766"/>
    <lineage>
        <taxon>Bacteria</taxon>
        <taxon>Pseudomonadati</taxon>
        <taxon>Bacteroidota</taxon>
        <taxon>Bacteroidia</taxon>
        <taxon>Bacteroidales</taxon>
        <taxon>Rikenellaceae</taxon>
        <taxon>Tidjanibacter</taxon>
    </lineage>
</organism>